<proteinExistence type="predicted"/>
<protein>
    <recommendedName>
        <fullName evidence="1">Bacteriophage T5 Orf172 DNA-binding domain-containing protein</fullName>
    </recommendedName>
</protein>
<gene>
    <name evidence="2" type="ORF">AUMI_111550</name>
</gene>
<reference evidence="2 3" key="1">
    <citation type="journal article" date="2016" name="Genome Announc.">
        <title>Complete Genome Sequence of Aurantimicrobium minutum Type Strain KNCT, a Planktonic Ultramicrobacterium Isolated from River Water.</title>
        <authorList>
            <person name="Nakai R."/>
            <person name="Fujisawa T."/>
            <person name="Nakamura Y."/>
            <person name="Nishide H."/>
            <person name="Uchiyama I."/>
            <person name="Baba T."/>
            <person name="Toyoda A."/>
            <person name="Fujiyama A."/>
            <person name="Naganuma T."/>
            <person name="Niki H."/>
        </authorList>
    </citation>
    <scope>NUCLEOTIDE SEQUENCE [LARGE SCALE GENOMIC DNA]</scope>
    <source>
        <strain evidence="2 3">KNC</strain>
    </source>
</reference>
<name>A0A173LXW4_9MICO</name>
<sequence length="346" mass="39210">MSEENEEGVEQAKEAYVPGTLYIMQETDYLSGEKFDYYKIGIVRGEKDVAAREKEHSTGNPRQISSVKDILSPAVQKLETRLHNEFARHRVSSGEWFYLPGDLLSQVIALAEELNAELESEIEILKAAKLVSGPGSKPAFTPTEELLAVSQRLSDVLGQAAVVANYKKIVDTKLKELAQGDPKWEHLFERRSYAEKNTFNVAVLKKKYKALYEEYQRIAKVSVTKRFTVKATEFEADSIYAEFGLTEPEKIGDDIIGLHQANLAHWSIDARLGWEQELLEAKLLTEASEAEGIEGILAWKTTESKNFDRKAFEIEHPVEFADSFKFTPATTTWRVAEWASYSIKNY</sequence>
<evidence type="ECO:0000313" key="2">
    <source>
        <dbReference type="EMBL" id="BAU99697.1"/>
    </source>
</evidence>
<dbReference type="Proteomes" id="UP000243847">
    <property type="component" value="Chromosome sequence1"/>
</dbReference>
<dbReference type="EMBL" id="AP017457">
    <property type="protein sequence ID" value="BAU99697.1"/>
    <property type="molecule type" value="Genomic_DNA"/>
</dbReference>
<dbReference type="OrthoDB" id="5106355at2"/>
<dbReference type="KEGG" id="amin:AUMI_111550"/>
<dbReference type="SMART" id="SM00974">
    <property type="entry name" value="T5orf172"/>
    <property type="match status" value="1"/>
</dbReference>
<dbReference type="GeneID" id="80452344"/>
<dbReference type="AlphaFoldDB" id="A0A173LXW4"/>
<organism evidence="2 3">
    <name type="scientific">Aurantimicrobium minutum</name>
    <dbReference type="NCBI Taxonomy" id="708131"/>
    <lineage>
        <taxon>Bacteria</taxon>
        <taxon>Bacillati</taxon>
        <taxon>Actinomycetota</taxon>
        <taxon>Actinomycetes</taxon>
        <taxon>Micrococcales</taxon>
        <taxon>Microbacteriaceae</taxon>
        <taxon>Aurantimicrobium</taxon>
    </lineage>
</organism>
<feature type="domain" description="Bacteriophage T5 Orf172 DNA-binding" evidence="1">
    <location>
        <begin position="32"/>
        <end position="111"/>
    </location>
</feature>
<evidence type="ECO:0000313" key="3">
    <source>
        <dbReference type="Proteomes" id="UP000243847"/>
    </source>
</evidence>
<evidence type="ECO:0000259" key="1">
    <source>
        <dbReference type="SMART" id="SM00974"/>
    </source>
</evidence>
<dbReference type="Pfam" id="PF13455">
    <property type="entry name" value="MUG113"/>
    <property type="match status" value="1"/>
</dbReference>
<dbReference type="RefSeq" id="WP_096382421.1">
    <property type="nucleotide sequence ID" value="NZ_AP017457.1"/>
</dbReference>
<dbReference type="InterPro" id="IPR018306">
    <property type="entry name" value="Phage_T5_Orf172_DNA-bd"/>
</dbReference>
<accession>A0A173LXW4</accession>